<feature type="transmembrane region" description="Helical" evidence="9">
    <location>
        <begin position="247"/>
        <end position="266"/>
    </location>
</feature>
<feature type="transmembrane region" description="Helical" evidence="9">
    <location>
        <begin position="370"/>
        <end position="394"/>
    </location>
</feature>
<comment type="similarity">
    <text evidence="9">Belongs to the SecD/SecF family. SecD subfamily.</text>
</comment>
<keyword evidence="6 9" id="KW-1133">Transmembrane helix</keyword>
<dbReference type="SUPFAM" id="SSF82866">
    <property type="entry name" value="Multidrug efflux transporter AcrB transmembrane domain"/>
    <property type="match status" value="1"/>
</dbReference>
<dbReference type="Gene3D" id="1.20.1640.10">
    <property type="entry name" value="Multidrug efflux transporter AcrB transmembrane domain"/>
    <property type="match status" value="1"/>
</dbReference>
<dbReference type="NCBIfam" id="TIGR01129">
    <property type="entry name" value="secD"/>
    <property type="match status" value="1"/>
</dbReference>
<dbReference type="HAMAP" id="MF_01463_B">
    <property type="entry name" value="SecD_B"/>
    <property type="match status" value="1"/>
</dbReference>
<dbReference type="InterPro" id="IPR048631">
    <property type="entry name" value="SecD_1st"/>
</dbReference>
<sequence>MKAKGKSTFIFTLCTLAIIILTFVCFKGVTIGGWEVKSFDQTITKGLDLQGGVSVLLGIQDENVSKEDLQKTKNLIQLRVNKLGVAETVVTTEGDNRIRVDIPGEYNSQGIVDSLSKTGNLTFKSPDGKVLLTGKDVKEATAILSQQSSKPEVSLELNDEGSKKFAEATGKYLNQRISINMDDEQLTNPLVQSQITNGKAVITGMSSMDEAKNIAGLINSGALPVTIKALSQQTVGAQLGATALPNAVKAGVVGVGLIFLFMMIYYRVPGFIASIALTLYITLVLLIFVEIGATLTLPGIAGFLLTIGMAVDANVLIFERIREELRRGVSSKAAVKKGFENALSSIVDSNVTTIIAALVLYFMGSGAVKGFAITLLIGIVVSLFTALVVTKFLMNLALNMGILKKPSYFRVKVKRG</sequence>
<dbReference type="InterPro" id="IPR001036">
    <property type="entry name" value="Acrflvin-R"/>
</dbReference>
<keyword evidence="8 9" id="KW-0472">Membrane</keyword>
<evidence type="ECO:0000313" key="14">
    <source>
        <dbReference type="Proteomes" id="UP000095563"/>
    </source>
</evidence>
<keyword evidence="3 9" id="KW-1003">Cell membrane</keyword>
<evidence type="ECO:0000256" key="1">
    <source>
        <dbReference type="ARBA" id="ARBA00004651"/>
    </source>
</evidence>
<reference evidence="13 14" key="1">
    <citation type="submission" date="2015-09" db="EMBL/GenBank/DDBJ databases">
        <authorList>
            <consortium name="Pathogen Informatics"/>
        </authorList>
    </citation>
    <scope>NUCLEOTIDE SEQUENCE [LARGE SCALE GENOMIC DNA]</scope>
    <source>
        <strain evidence="13 14">2789STDY5834956</strain>
    </source>
</reference>
<accession>A0A174Q0K4</accession>
<keyword evidence="5 9" id="KW-0653">Protein transport</keyword>
<evidence type="ECO:0000259" key="10">
    <source>
        <dbReference type="Pfam" id="PF02355"/>
    </source>
</evidence>
<evidence type="ECO:0000259" key="11">
    <source>
        <dbReference type="Pfam" id="PF21760"/>
    </source>
</evidence>
<dbReference type="Pfam" id="PF02355">
    <property type="entry name" value="SecD_SecF_C"/>
    <property type="match status" value="1"/>
</dbReference>
<keyword evidence="7 9" id="KW-0811">Translocation</keyword>
<dbReference type="PANTHER" id="PTHR30081">
    <property type="entry name" value="PROTEIN-EXPORT MEMBRANE PROTEIN SEC"/>
    <property type="match status" value="1"/>
</dbReference>
<organism evidence="13 14">
    <name type="scientific">Clostridium baratii</name>
    <dbReference type="NCBI Taxonomy" id="1561"/>
    <lineage>
        <taxon>Bacteria</taxon>
        <taxon>Bacillati</taxon>
        <taxon>Bacillota</taxon>
        <taxon>Clostridia</taxon>
        <taxon>Eubacteriales</taxon>
        <taxon>Clostridiaceae</taxon>
        <taxon>Clostridium</taxon>
    </lineage>
</organism>
<dbReference type="FunFam" id="1.20.1640.10:FF:000004">
    <property type="entry name" value="Protein translocase subunit SecD"/>
    <property type="match status" value="1"/>
</dbReference>
<feature type="transmembrane region" description="Helical" evidence="9">
    <location>
        <begin position="295"/>
        <end position="318"/>
    </location>
</feature>
<feature type="domain" description="SecDF P1 head subdomain" evidence="12">
    <location>
        <begin position="129"/>
        <end position="225"/>
    </location>
</feature>
<dbReference type="Pfam" id="PF21760">
    <property type="entry name" value="SecD_1st"/>
    <property type="match status" value="1"/>
</dbReference>
<dbReference type="InterPro" id="IPR005791">
    <property type="entry name" value="SecD"/>
</dbReference>
<comment type="function">
    <text evidence="9">Part of the Sec protein translocase complex. Interacts with the SecYEG preprotein conducting channel. SecDF uses the proton motive force (PMF) to complete protein translocation after the ATP-dependent function of SecA.</text>
</comment>
<evidence type="ECO:0000256" key="8">
    <source>
        <dbReference type="ARBA" id="ARBA00023136"/>
    </source>
</evidence>
<feature type="transmembrane region" description="Helical" evidence="9">
    <location>
        <begin position="339"/>
        <end position="364"/>
    </location>
</feature>
<dbReference type="GO" id="GO:0065002">
    <property type="term" value="P:intracellular protein transmembrane transport"/>
    <property type="evidence" value="ECO:0007669"/>
    <property type="project" value="UniProtKB-UniRule"/>
</dbReference>
<dbReference type="Pfam" id="PF22599">
    <property type="entry name" value="SecDF_P1_head"/>
    <property type="match status" value="1"/>
</dbReference>
<dbReference type="GO" id="GO:0006605">
    <property type="term" value="P:protein targeting"/>
    <property type="evidence" value="ECO:0007669"/>
    <property type="project" value="UniProtKB-UniRule"/>
</dbReference>
<evidence type="ECO:0000256" key="9">
    <source>
        <dbReference type="HAMAP-Rule" id="MF_01463"/>
    </source>
</evidence>
<dbReference type="EMBL" id="CZBO01000001">
    <property type="protein sequence ID" value="CUP63619.1"/>
    <property type="molecule type" value="Genomic_DNA"/>
</dbReference>
<dbReference type="GO" id="GO:0043952">
    <property type="term" value="P:protein transport by the Sec complex"/>
    <property type="evidence" value="ECO:0007669"/>
    <property type="project" value="UniProtKB-UniRule"/>
</dbReference>
<dbReference type="AlphaFoldDB" id="A0A174Q0K4"/>
<evidence type="ECO:0000256" key="6">
    <source>
        <dbReference type="ARBA" id="ARBA00022989"/>
    </source>
</evidence>
<comment type="subcellular location">
    <subcellularLocation>
        <location evidence="1 9">Cell membrane</location>
        <topology evidence="1 9">Multi-pass membrane protein</topology>
    </subcellularLocation>
</comment>
<dbReference type="InterPro" id="IPR048634">
    <property type="entry name" value="SecD_SecF_C"/>
</dbReference>
<dbReference type="PANTHER" id="PTHR30081:SF1">
    <property type="entry name" value="PROTEIN TRANSLOCASE SUBUNIT SECD"/>
    <property type="match status" value="1"/>
</dbReference>
<dbReference type="Gene3D" id="3.30.70.3220">
    <property type="match status" value="1"/>
</dbReference>
<comment type="subunit">
    <text evidence="9">Forms a complex with SecF. Part of the essential Sec protein translocation apparatus which comprises SecA, SecYEG and auxiliary proteins SecDF. Other proteins may also be involved.</text>
</comment>
<comment type="caution">
    <text evidence="9">Lacks conserved residue(s) required for the propagation of feature annotation.</text>
</comment>
<dbReference type="Proteomes" id="UP000095563">
    <property type="component" value="Unassembled WGS sequence"/>
</dbReference>
<evidence type="ECO:0000256" key="3">
    <source>
        <dbReference type="ARBA" id="ARBA00022475"/>
    </source>
</evidence>
<dbReference type="RefSeq" id="WP_055206113.1">
    <property type="nucleotide sequence ID" value="NZ_CZBO01000001.1"/>
</dbReference>
<feature type="transmembrane region" description="Helical" evidence="9">
    <location>
        <begin position="271"/>
        <end position="289"/>
    </location>
</feature>
<gene>
    <name evidence="13" type="primary">secDF</name>
    <name evidence="9" type="synonym">secD</name>
    <name evidence="13" type="ORF">ERS852568_00233</name>
</gene>
<evidence type="ECO:0000256" key="7">
    <source>
        <dbReference type="ARBA" id="ARBA00023010"/>
    </source>
</evidence>
<dbReference type="InterPro" id="IPR055344">
    <property type="entry name" value="SecD_SecF_C_bact"/>
</dbReference>
<evidence type="ECO:0000313" key="13">
    <source>
        <dbReference type="EMBL" id="CUP63619.1"/>
    </source>
</evidence>
<feature type="domain" description="Protein translocase subunit SecDF P1" evidence="11">
    <location>
        <begin position="70"/>
        <end position="127"/>
    </location>
</feature>
<dbReference type="GO" id="GO:0015450">
    <property type="term" value="F:protein-transporting ATPase activity"/>
    <property type="evidence" value="ECO:0007669"/>
    <property type="project" value="InterPro"/>
</dbReference>
<dbReference type="InterPro" id="IPR054384">
    <property type="entry name" value="SecDF_P1_head"/>
</dbReference>
<proteinExistence type="inferred from homology"/>
<evidence type="ECO:0000256" key="4">
    <source>
        <dbReference type="ARBA" id="ARBA00022692"/>
    </source>
</evidence>
<feature type="domain" description="Protein export membrane protein SecD/SecF C-terminal" evidence="10">
    <location>
        <begin position="227"/>
        <end position="391"/>
    </location>
</feature>
<protein>
    <recommendedName>
        <fullName evidence="9">Protein translocase subunit SecD</fullName>
    </recommendedName>
</protein>
<keyword evidence="2 9" id="KW-0813">Transport</keyword>
<dbReference type="InterPro" id="IPR022813">
    <property type="entry name" value="SecD/SecF_arch_bac"/>
</dbReference>
<evidence type="ECO:0000259" key="12">
    <source>
        <dbReference type="Pfam" id="PF22599"/>
    </source>
</evidence>
<dbReference type="PRINTS" id="PR00702">
    <property type="entry name" value="ACRIFLAVINRP"/>
</dbReference>
<evidence type="ECO:0000256" key="5">
    <source>
        <dbReference type="ARBA" id="ARBA00022927"/>
    </source>
</evidence>
<dbReference type="GO" id="GO:0005886">
    <property type="term" value="C:plasma membrane"/>
    <property type="evidence" value="ECO:0007669"/>
    <property type="project" value="UniProtKB-SubCell"/>
</dbReference>
<evidence type="ECO:0000256" key="2">
    <source>
        <dbReference type="ARBA" id="ARBA00022448"/>
    </source>
</evidence>
<name>A0A174Q0K4_9CLOT</name>
<keyword evidence="4 9" id="KW-0812">Transmembrane</keyword>
<dbReference type="NCBIfam" id="TIGR00916">
    <property type="entry name" value="2A0604s01"/>
    <property type="match status" value="1"/>
</dbReference>